<feature type="region of interest" description="Disordered" evidence="1">
    <location>
        <begin position="47"/>
        <end position="71"/>
    </location>
</feature>
<dbReference type="InterPro" id="IPR005638">
    <property type="entry name" value="Pest_crys_dom-III"/>
</dbReference>
<dbReference type="Pfam" id="PF13472">
    <property type="entry name" value="Lipase_GDSL_2"/>
    <property type="match status" value="1"/>
</dbReference>
<organism evidence="5">
    <name type="scientific">Symploca sp. SIO1C4</name>
    <dbReference type="NCBI Taxonomy" id="2607765"/>
    <lineage>
        <taxon>Bacteria</taxon>
        <taxon>Bacillati</taxon>
        <taxon>Cyanobacteriota</taxon>
        <taxon>Cyanophyceae</taxon>
        <taxon>Coleofasciculales</taxon>
        <taxon>Coleofasciculaceae</taxon>
        <taxon>Symploca</taxon>
    </lineage>
</organism>
<proteinExistence type="predicted"/>
<dbReference type="AlphaFoldDB" id="A0A6B3NA17"/>
<comment type="caution">
    <text evidence="5">The sequence shown here is derived from an EMBL/GenBank/DDBJ whole genome shotgun (WGS) entry which is preliminary data.</text>
</comment>
<dbReference type="Pfam" id="PF13448">
    <property type="entry name" value="DUF4114"/>
    <property type="match status" value="1"/>
</dbReference>
<evidence type="ECO:0000259" key="4">
    <source>
        <dbReference type="Pfam" id="PF13472"/>
    </source>
</evidence>
<dbReference type="Gene3D" id="3.40.50.1110">
    <property type="entry name" value="SGNH hydrolase"/>
    <property type="match status" value="1"/>
</dbReference>
<gene>
    <name evidence="5" type="ORF">F6J89_08845</name>
</gene>
<evidence type="ECO:0000313" key="5">
    <source>
        <dbReference type="EMBL" id="NER27725.1"/>
    </source>
</evidence>
<dbReference type="PANTHER" id="PTHR30383:SF5">
    <property type="entry name" value="SGNH HYDROLASE-TYPE ESTERASE DOMAIN-CONTAINING PROTEIN"/>
    <property type="match status" value="1"/>
</dbReference>
<feature type="compositionally biased region" description="Low complexity" evidence="1">
    <location>
        <begin position="932"/>
        <end position="961"/>
    </location>
</feature>
<evidence type="ECO:0000256" key="1">
    <source>
        <dbReference type="SAM" id="MobiDB-lite"/>
    </source>
</evidence>
<name>A0A6B3NA17_9CYAN</name>
<evidence type="ECO:0000259" key="2">
    <source>
        <dbReference type="Pfam" id="PF03944"/>
    </source>
</evidence>
<accession>A0A6B3NA17</accession>
<dbReference type="SUPFAM" id="SSF52266">
    <property type="entry name" value="SGNH hydrolase"/>
    <property type="match status" value="1"/>
</dbReference>
<feature type="domain" description="DUF4114" evidence="3">
    <location>
        <begin position="1201"/>
        <end position="1278"/>
    </location>
</feature>
<dbReference type="Pfam" id="PF03944">
    <property type="entry name" value="Endotoxin_C"/>
    <property type="match status" value="1"/>
</dbReference>
<sequence length="1280" mass="136601">MLKIMTLGDSLTWGVVNDNTNHEESGGYRTVLEDSLLSNGFTNPEDFDFVGTRDDTDNRRSGPDSLIDQDHQGHRGWTIDELLNGRDDDVAAGNIDDWLVSEDPDLVLLMAGTNDVLTNSISVAEAINNLESLINKITDSGAQVLVGSIPPVDETSNNVGDGESAKVIELNEAIANLVTNLNSDQVQFIDINSQLDLNDVSSDGIHLSLEAYSKIATIWHNALLPFLDPDTFDPETSASRETPVSIEAEDFDNLVEFAEGLATLPLTENSQIITDISVIELPVDLQNPTPITGTATTEFTLPDGNYDVVIGYFDENDGVGTLQVSVGDTDLPEFDLDQDLGSGVIRTQNFVRRTVSTGVEISNGDQITITGTSGFGSGGELVRIDYIEFIPVNDSPILNASSVEDFTDIEEEPISNQGNLVSEILATAITDIDTDAVEGIAVTEVDNTNGSWEYSTDGGSNWTGFDSPSATEARLLAADADTRIRFVPDENYNDEVSISFRAWDRTKGLVGQTADTTTNGGSSAFSEETAAATITVNPSNDAPVLAANDVEDFNDIDEDPISNEGNLVSEILATAITDIDTDAVEGIAVTEVDNTNGSWEYSTDSGSNWTAFGTLSVTVARLLAADADTRIRFVPNENYSGEASVSFRAWDQSEGVAGDTADTTTNGGSSAFSEDIAESTITVNTANDAPVLVDDDVEDFTDIEEDPISNEGNLVSEILSTAITDIDTDAVGGIAVTEVDNTNGSWEYSTDSGSNWTAFGTLSVTAARLLAADADTRIRFVPNENYSGEASVSFRAWDQSEGVAGDTADTSTNGGSSAFSEDIAESTITVNPVNDAPVANDDTASTEENTAIDIFVLSNDINLEGEQLTLTIEIEPINGTAIVNDNGTPADPSDDFITYNPSADFNDTDSFSYTISDGIETDTATVTVEITEVEPTQPTEPTEPTQPTQPTEPTQPSGQPPLIQNSDNIFTVQESSTQTQILFTLTLSENNNVKEVGYFTVDDIQGNIGDIAPDDPNYLQAALNEGQVLFSVLDPNTNPSSATQTRQLNLAEGTFVRFYQLEGSTTDTIQLGQTTLTDVSLEVNSSTNVETLNFGDISLTVESTTETAPKGTTFQGSTQGEILDFRDQDSLLANFTVTSSAAFNNSVGLYTVQNEQGTVIDPLTNQLINPGEAGYAEAAIRIGQNLLEASRDETGSVQLGGAIYAPFIIADGTTEQFLSNNPNNQGEGEEAPLAYFAYLGANPDGVDHVRLLGDNLFGFEDLFSGGDQDYNDIILDINIV</sequence>
<feature type="region of interest" description="Disordered" evidence="1">
    <location>
        <begin position="932"/>
        <end position="965"/>
    </location>
</feature>
<dbReference type="InterPro" id="IPR036514">
    <property type="entry name" value="SGNH_hydro_sf"/>
</dbReference>
<feature type="compositionally biased region" description="Basic and acidic residues" evidence="1">
    <location>
        <begin position="51"/>
        <end position="71"/>
    </location>
</feature>
<feature type="domain" description="SGNH hydrolase-type esterase" evidence="4">
    <location>
        <begin position="7"/>
        <end position="212"/>
    </location>
</feature>
<dbReference type="PANTHER" id="PTHR30383">
    <property type="entry name" value="THIOESTERASE 1/PROTEASE 1/LYSOPHOSPHOLIPASE L1"/>
    <property type="match status" value="1"/>
</dbReference>
<dbReference type="GO" id="GO:0004622">
    <property type="term" value="F:phosphatidylcholine lysophospholipase activity"/>
    <property type="evidence" value="ECO:0007669"/>
    <property type="project" value="TreeGrafter"/>
</dbReference>
<feature type="domain" description="Pesticidal crystal protein" evidence="2">
    <location>
        <begin position="302"/>
        <end position="393"/>
    </location>
</feature>
<evidence type="ECO:0000259" key="3">
    <source>
        <dbReference type="Pfam" id="PF13448"/>
    </source>
</evidence>
<dbReference type="Gene3D" id="2.60.120.260">
    <property type="entry name" value="Galactose-binding domain-like"/>
    <property type="match status" value="1"/>
</dbReference>
<dbReference type="Gene3D" id="2.60.40.3440">
    <property type="match status" value="1"/>
</dbReference>
<reference evidence="5" key="1">
    <citation type="submission" date="2019-11" db="EMBL/GenBank/DDBJ databases">
        <title>Genomic insights into an expanded diversity of filamentous marine cyanobacteria reveals the extraordinary biosynthetic potential of Moorea and Okeania.</title>
        <authorList>
            <person name="Ferreira Leao T."/>
            <person name="Wang M."/>
            <person name="Moss N."/>
            <person name="Da Silva R."/>
            <person name="Sanders J."/>
            <person name="Nurk S."/>
            <person name="Gurevich A."/>
            <person name="Humphrey G."/>
            <person name="Reher R."/>
            <person name="Zhu Q."/>
            <person name="Belda-Ferre P."/>
            <person name="Glukhov E."/>
            <person name="Rex R."/>
            <person name="Dorrestein P.C."/>
            <person name="Knight R."/>
            <person name="Pevzner P."/>
            <person name="Gerwick W.H."/>
            <person name="Gerwick L."/>
        </authorList>
    </citation>
    <scope>NUCLEOTIDE SEQUENCE</scope>
    <source>
        <strain evidence="5">SIO1C4</strain>
    </source>
</reference>
<dbReference type="EMBL" id="JAAHFQ010000128">
    <property type="protein sequence ID" value="NER27725.1"/>
    <property type="molecule type" value="Genomic_DNA"/>
</dbReference>
<dbReference type="Pfam" id="PF17963">
    <property type="entry name" value="Big_9"/>
    <property type="match status" value="1"/>
</dbReference>
<protein>
    <submittedName>
        <fullName evidence="5">DUF4114 domain-containing protein</fullName>
    </submittedName>
</protein>
<dbReference type="GO" id="GO:0090729">
    <property type="term" value="F:toxin activity"/>
    <property type="evidence" value="ECO:0007669"/>
    <property type="project" value="InterPro"/>
</dbReference>
<dbReference type="InterPro" id="IPR051532">
    <property type="entry name" value="Ester_Hydrolysis_Enzymes"/>
</dbReference>
<dbReference type="InterPro" id="IPR025193">
    <property type="entry name" value="DUF4114"/>
</dbReference>
<dbReference type="InterPro" id="IPR013830">
    <property type="entry name" value="SGNH_hydro"/>
</dbReference>